<evidence type="ECO:0000313" key="11">
    <source>
        <dbReference type="Proteomes" id="UP001275084"/>
    </source>
</evidence>
<evidence type="ECO:0000256" key="7">
    <source>
        <dbReference type="PROSITE-ProRule" id="PRU00042"/>
    </source>
</evidence>
<comment type="caution">
    <text evidence="10">The sequence shown here is derived from an EMBL/GenBank/DDBJ whole genome shotgun (WGS) entry which is preliminary data.</text>
</comment>
<feature type="domain" description="C2H2-type" evidence="9">
    <location>
        <begin position="77"/>
        <end position="104"/>
    </location>
</feature>
<proteinExistence type="predicted"/>
<keyword evidence="5" id="KW-0862">Zinc</keyword>
<dbReference type="Pfam" id="PF00096">
    <property type="entry name" value="zf-C2H2"/>
    <property type="match status" value="2"/>
</dbReference>
<feature type="compositionally biased region" description="Pro residues" evidence="8">
    <location>
        <begin position="183"/>
        <end position="192"/>
    </location>
</feature>
<reference evidence="10" key="2">
    <citation type="submission" date="2023-06" db="EMBL/GenBank/DDBJ databases">
        <authorList>
            <consortium name="Lawrence Berkeley National Laboratory"/>
            <person name="Haridas S."/>
            <person name="Hensen N."/>
            <person name="Bonometti L."/>
            <person name="Westerberg I."/>
            <person name="Brannstrom I.O."/>
            <person name="Guillou S."/>
            <person name="Cros-Aarteil S."/>
            <person name="Calhoun S."/>
            <person name="Kuo A."/>
            <person name="Mondo S."/>
            <person name="Pangilinan J."/>
            <person name="Riley R."/>
            <person name="Labutti K."/>
            <person name="Andreopoulos B."/>
            <person name="Lipzen A."/>
            <person name="Chen C."/>
            <person name="Yanf M."/>
            <person name="Daum C."/>
            <person name="Ng V."/>
            <person name="Clum A."/>
            <person name="Steindorff A."/>
            <person name="Ohm R."/>
            <person name="Martin F."/>
            <person name="Silar P."/>
            <person name="Natvig D."/>
            <person name="Lalanne C."/>
            <person name="Gautier V."/>
            <person name="Ament-Velasquez S.L."/>
            <person name="Kruys A."/>
            <person name="Hutchinson M.I."/>
            <person name="Powell A.J."/>
            <person name="Barry K."/>
            <person name="Miller A.N."/>
            <person name="Grigoriev I.V."/>
            <person name="Debuchy R."/>
            <person name="Gladieux P."/>
            <person name="Thoren M.H."/>
            <person name="Johannesson H."/>
        </authorList>
    </citation>
    <scope>NUCLEOTIDE SEQUENCE</scope>
    <source>
        <strain evidence="10">CBS 955.72</strain>
    </source>
</reference>
<protein>
    <recommendedName>
        <fullName evidence="9">C2H2-type domain-containing protein</fullName>
    </recommendedName>
</protein>
<evidence type="ECO:0000259" key="9">
    <source>
        <dbReference type="PROSITE" id="PS50157"/>
    </source>
</evidence>
<dbReference type="EMBL" id="JAUIQD010000005">
    <property type="protein sequence ID" value="KAK3348894.1"/>
    <property type="molecule type" value="Genomic_DNA"/>
</dbReference>
<feature type="compositionally biased region" description="Basic residues" evidence="8">
    <location>
        <begin position="15"/>
        <end position="25"/>
    </location>
</feature>
<feature type="domain" description="C2H2-type" evidence="9">
    <location>
        <begin position="105"/>
        <end position="132"/>
    </location>
</feature>
<dbReference type="PROSITE" id="PS00028">
    <property type="entry name" value="ZINC_FINGER_C2H2_1"/>
    <property type="match status" value="1"/>
</dbReference>
<keyword evidence="2" id="KW-0479">Metal-binding</keyword>
<organism evidence="10 11">
    <name type="scientific">Lasiosphaeria hispida</name>
    <dbReference type="NCBI Taxonomy" id="260671"/>
    <lineage>
        <taxon>Eukaryota</taxon>
        <taxon>Fungi</taxon>
        <taxon>Dikarya</taxon>
        <taxon>Ascomycota</taxon>
        <taxon>Pezizomycotina</taxon>
        <taxon>Sordariomycetes</taxon>
        <taxon>Sordariomycetidae</taxon>
        <taxon>Sordariales</taxon>
        <taxon>Lasiosphaeriaceae</taxon>
        <taxon>Lasiosphaeria</taxon>
    </lineage>
</organism>
<evidence type="ECO:0000313" key="10">
    <source>
        <dbReference type="EMBL" id="KAK3348894.1"/>
    </source>
</evidence>
<dbReference type="PANTHER" id="PTHR23235:SF120">
    <property type="entry name" value="KRUPPEL-LIKE FACTOR 15"/>
    <property type="match status" value="1"/>
</dbReference>
<dbReference type="AlphaFoldDB" id="A0AAJ0MBT8"/>
<feature type="region of interest" description="Disordered" evidence="8">
    <location>
        <begin position="1"/>
        <end position="52"/>
    </location>
</feature>
<feature type="compositionally biased region" description="Pro residues" evidence="8">
    <location>
        <begin position="32"/>
        <end position="46"/>
    </location>
</feature>
<evidence type="ECO:0000256" key="4">
    <source>
        <dbReference type="ARBA" id="ARBA00022771"/>
    </source>
</evidence>
<dbReference type="InterPro" id="IPR013087">
    <property type="entry name" value="Znf_C2H2_type"/>
</dbReference>
<evidence type="ECO:0000256" key="5">
    <source>
        <dbReference type="ARBA" id="ARBA00022833"/>
    </source>
</evidence>
<keyword evidence="4 7" id="KW-0863">Zinc-finger</keyword>
<dbReference type="InterPro" id="IPR036236">
    <property type="entry name" value="Znf_C2H2_sf"/>
</dbReference>
<dbReference type="GO" id="GO:0000978">
    <property type="term" value="F:RNA polymerase II cis-regulatory region sequence-specific DNA binding"/>
    <property type="evidence" value="ECO:0007669"/>
    <property type="project" value="TreeGrafter"/>
</dbReference>
<dbReference type="PROSITE" id="PS50157">
    <property type="entry name" value="ZINC_FINGER_C2H2_2"/>
    <property type="match status" value="2"/>
</dbReference>
<reference evidence="10" key="1">
    <citation type="journal article" date="2023" name="Mol. Phylogenet. Evol.">
        <title>Genome-scale phylogeny and comparative genomics of the fungal order Sordariales.</title>
        <authorList>
            <person name="Hensen N."/>
            <person name="Bonometti L."/>
            <person name="Westerberg I."/>
            <person name="Brannstrom I.O."/>
            <person name="Guillou S."/>
            <person name="Cros-Aarteil S."/>
            <person name="Calhoun S."/>
            <person name="Haridas S."/>
            <person name="Kuo A."/>
            <person name="Mondo S."/>
            <person name="Pangilinan J."/>
            <person name="Riley R."/>
            <person name="LaButti K."/>
            <person name="Andreopoulos B."/>
            <person name="Lipzen A."/>
            <person name="Chen C."/>
            <person name="Yan M."/>
            <person name="Daum C."/>
            <person name="Ng V."/>
            <person name="Clum A."/>
            <person name="Steindorff A."/>
            <person name="Ohm R.A."/>
            <person name="Martin F."/>
            <person name="Silar P."/>
            <person name="Natvig D.O."/>
            <person name="Lalanne C."/>
            <person name="Gautier V."/>
            <person name="Ament-Velasquez S.L."/>
            <person name="Kruys A."/>
            <person name="Hutchinson M.I."/>
            <person name="Powell A.J."/>
            <person name="Barry K."/>
            <person name="Miller A.N."/>
            <person name="Grigoriev I.V."/>
            <person name="Debuchy R."/>
            <person name="Gladieux P."/>
            <person name="Hiltunen Thoren M."/>
            <person name="Johannesson H."/>
        </authorList>
    </citation>
    <scope>NUCLEOTIDE SEQUENCE</scope>
    <source>
        <strain evidence="10">CBS 955.72</strain>
    </source>
</reference>
<dbReference type="Proteomes" id="UP001275084">
    <property type="component" value="Unassembled WGS sequence"/>
</dbReference>
<dbReference type="PANTHER" id="PTHR23235">
    <property type="entry name" value="KRUEPPEL-LIKE TRANSCRIPTION FACTOR"/>
    <property type="match status" value="1"/>
</dbReference>
<dbReference type="GO" id="GO:0008270">
    <property type="term" value="F:zinc ion binding"/>
    <property type="evidence" value="ECO:0007669"/>
    <property type="project" value="UniProtKB-KW"/>
</dbReference>
<feature type="region of interest" description="Disordered" evidence="8">
    <location>
        <begin position="140"/>
        <end position="192"/>
    </location>
</feature>
<name>A0AAJ0MBT8_9PEZI</name>
<keyword evidence="6" id="KW-0539">Nucleus</keyword>
<evidence type="ECO:0000256" key="3">
    <source>
        <dbReference type="ARBA" id="ARBA00022737"/>
    </source>
</evidence>
<evidence type="ECO:0000256" key="1">
    <source>
        <dbReference type="ARBA" id="ARBA00004123"/>
    </source>
</evidence>
<keyword evidence="11" id="KW-1185">Reference proteome</keyword>
<feature type="compositionally biased region" description="Low complexity" evidence="8">
    <location>
        <begin position="152"/>
        <end position="165"/>
    </location>
</feature>
<dbReference type="FunFam" id="3.30.160.60:FF:001666">
    <property type="entry name" value="MDS1 and EVI1 complex locus"/>
    <property type="match status" value="1"/>
</dbReference>
<gene>
    <name evidence="10" type="ORF">B0T25DRAFT_546753</name>
</gene>
<keyword evidence="3" id="KW-0677">Repeat</keyword>
<dbReference type="GO" id="GO:0005634">
    <property type="term" value="C:nucleus"/>
    <property type="evidence" value="ECO:0007669"/>
    <property type="project" value="UniProtKB-SubCell"/>
</dbReference>
<dbReference type="SMART" id="SM00355">
    <property type="entry name" value="ZnF_C2H2"/>
    <property type="match status" value="2"/>
</dbReference>
<dbReference type="Gene3D" id="3.30.160.60">
    <property type="entry name" value="Classic Zinc Finger"/>
    <property type="match status" value="2"/>
</dbReference>
<dbReference type="SUPFAM" id="SSF57667">
    <property type="entry name" value="beta-beta-alpha zinc fingers"/>
    <property type="match status" value="1"/>
</dbReference>
<evidence type="ECO:0000256" key="8">
    <source>
        <dbReference type="SAM" id="MobiDB-lite"/>
    </source>
</evidence>
<evidence type="ECO:0000256" key="6">
    <source>
        <dbReference type="ARBA" id="ARBA00023242"/>
    </source>
</evidence>
<feature type="compositionally biased region" description="Low complexity" evidence="8">
    <location>
        <begin position="1"/>
        <end position="10"/>
    </location>
</feature>
<evidence type="ECO:0000256" key="2">
    <source>
        <dbReference type="ARBA" id="ARBA00022723"/>
    </source>
</evidence>
<comment type="subcellular location">
    <subcellularLocation>
        <location evidence="1">Nucleus</location>
    </subcellularLocation>
</comment>
<dbReference type="FunFam" id="3.30.160.60:FF:000100">
    <property type="entry name" value="Zinc finger 45-like"/>
    <property type="match status" value="1"/>
</dbReference>
<dbReference type="GO" id="GO:0000981">
    <property type="term" value="F:DNA-binding transcription factor activity, RNA polymerase II-specific"/>
    <property type="evidence" value="ECO:0007669"/>
    <property type="project" value="TreeGrafter"/>
</dbReference>
<sequence length="192" mass="21256">MISPPTLYHLPGPPLHHRLPPHHGPLRTLAPPLIPTPGPGSRPPPGLGQGQVQGAYHEFSVGPYAVVRESSQQDRPFKCDLCTQCFSRNHDLKRHKRIHMAAKPFPCPTCNKSFSRRDALKRHRLVKACYKKGVEGEKVRYESSPDSEQEFAGDWKGADGAAKNGQDGPSRVRTADERVQGEPLPPVDRLPS</sequence>
<accession>A0AAJ0MBT8</accession>